<accession>A0ACB9G7J3</accession>
<evidence type="ECO:0000313" key="1">
    <source>
        <dbReference type="EMBL" id="KAI3779028.1"/>
    </source>
</evidence>
<gene>
    <name evidence="1" type="ORF">L2E82_08459</name>
</gene>
<reference evidence="2" key="1">
    <citation type="journal article" date="2022" name="Mol. Ecol. Resour.">
        <title>The genomes of chicory, endive, great burdock and yacon provide insights into Asteraceae palaeo-polyploidization history and plant inulin production.</title>
        <authorList>
            <person name="Fan W."/>
            <person name="Wang S."/>
            <person name="Wang H."/>
            <person name="Wang A."/>
            <person name="Jiang F."/>
            <person name="Liu H."/>
            <person name="Zhao H."/>
            <person name="Xu D."/>
            <person name="Zhang Y."/>
        </authorList>
    </citation>
    <scope>NUCLEOTIDE SEQUENCE [LARGE SCALE GENOMIC DNA]</scope>
    <source>
        <strain evidence="2">cv. Punajuju</strain>
    </source>
</reference>
<protein>
    <submittedName>
        <fullName evidence="1">Uncharacterized protein</fullName>
    </submittedName>
</protein>
<proteinExistence type="predicted"/>
<dbReference type="EMBL" id="CM042010">
    <property type="protein sequence ID" value="KAI3779028.1"/>
    <property type="molecule type" value="Genomic_DNA"/>
</dbReference>
<name>A0ACB9G7J3_CICIN</name>
<dbReference type="Proteomes" id="UP001055811">
    <property type="component" value="Linkage Group LG02"/>
</dbReference>
<comment type="caution">
    <text evidence="1">The sequence shown here is derived from an EMBL/GenBank/DDBJ whole genome shotgun (WGS) entry which is preliminary data.</text>
</comment>
<evidence type="ECO:0000313" key="2">
    <source>
        <dbReference type="Proteomes" id="UP001055811"/>
    </source>
</evidence>
<keyword evidence="2" id="KW-1185">Reference proteome</keyword>
<organism evidence="1 2">
    <name type="scientific">Cichorium intybus</name>
    <name type="common">Chicory</name>
    <dbReference type="NCBI Taxonomy" id="13427"/>
    <lineage>
        <taxon>Eukaryota</taxon>
        <taxon>Viridiplantae</taxon>
        <taxon>Streptophyta</taxon>
        <taxon>Embryophyta</taxon>
        <taxon>Tracheophyta</taxon>
        <taxon>Spermatophyta</taxon>
        <taxon>Magnoliopsida</taxon>
        <taxon>eudicotyledons</taxon>
        <taxon>Gunneridae</taxon>
        <taxon>Pentapetalae</taxon>
        <taxon>asterids</taxon>
        <taxon>campanulids</taxon>
        <taxon>Asterales</taxon>
        <taxon>Asteraceae</taxon>
        <taxon>Cichorioideae</taxon>
        <taxon>Cichorieae</taxon>
        <taxon>Cichoriinae</taxon>
        <taxon>Cichorium</taxon>
    </lineage>
</organism>
<reference evidence="1 2" key="2">
    <citation type="journal article" date="2022" name="Mol. Ecol. Resour.">
        <title>The genomes of chicory, endive, great burdock and yacon provide insights into Asteraceae paleo-polyploidization history and plant inulin production.</title>
        <authorList>
            <person name="Fan W."/>
            <person name="Wang S."/>
            <person name="Wang H."/>
            <person name="Wang A."/>
            <person name="Jiang F."/>
            <person name="Liu H."/>
            <person name="Zhao H."/>
            <person name="Xu D."/>
            <person name="Zhang Y."/>
        </authorList>
    </citation>
    <scope>NUCLEOTIDE SEQUENCE [LARGE SCALE GENOMIC DNA]</scope>
    <source>
        <strain evidence="2">cv. Punajuju</strain>
        <tissue evidence="1">Leaves</tissue>
    </source>
</reference>
<sequence length="395" mass="43320">MVCSAVGGYQWLDGGGRGCFDCWISSEEVGCRNCRKLAVGSRPFPIRERDDEWMTAVCVRVMREKEDKVKYSHAHSSICRPLVQLSRRRSQNNIHTMSVTTTLSPPNPLAFPHLSSHAPHRTSSFPMATIIRRHLNPIRRRSLAIAAAVRQQQDTTLWTPAPLANVKPAAESLFHITIDVSESPDLASSYTLAGQYLQLRLPDVEKPSFLAIASPPSLASTNGVFEFLVKSIAGSTAELLCGLEKGDVVELSPVMGKGFNTDQISPPEDYQSVLIFATGSGISPIRSLIESGFSADKRSDVRLYYGARNLQRMAYQDRFKSWESSGVTIVPVLSQPTDNWAGESGYVQAAFARAKQIYAPESTGAVLCGQKQMAEEVTSILVGNGVPNEKILKNF</sequence>